<feature type="chain" id="PRO_5002043683" evidence="1">
    <location>
        <begin position="18"/>
        <end position="38"/>
    </location>
</feature>
<organism evidence="2">
    <name type="scientific">Arundo donax</name>
    <name type="common">Giant reed</name>
    <name type="synonym">Donax arundinaceus</name>
    <dbReference type="NCBI Taxonomy" id="35708"/>
    <lineage>
        <taxon>Eukaryota</taxon>
        <taxon>Viridiplantae</taxon>
        <taxon>Streptophyta</taxon>
        <taxon>Embryophyta</taxon>
        <taxon>Tracheophyta</taxon>
        <taxon>Spermatophyta</taxon>
        <taxon>Magnoliopsida</taxon>
        <taxon>Liliopsida</taxon>
        <taxon>Poales</taxon>
        <taxon>Poaceae</taxon>
        <taxon>PACMAD clade</taxon>
        <taxon>Arundinoideae</taxon>
        <taxon>Arundineae</taxon>
        <taxon>Arundo</taxon>
    </lineage>
</organism>
<accession>A0A0A8ZRW8</accession>
<evidence type="ECO:0000313" key="2">
    <source>
        <dbReference type="EMBL" id="JAD41541.1"/>
    </source>
</evidence>
<feature type="signal peptide" evidence="1">
    <location>
        <begin position="1"/>
        <end position="17"/>
    </location>
</feature>
<dbReference type="AlphaFoldDB" id="A0A0A8ZRW8"/>
<keyword evidence="1" id="KW-0732">Signal</keyword>
<dbReference type="EMBL" id="GBRH01256354">
    <property type="protein sequence ID" value="JAD41541.1"/>
    <property type="molecule type" value="Transcribed_RNA"/>
</dbReference>
<proteinExistence type="predicted"/>
<reference evidence="2" key="1">
    <citation type="submission" date="2014-09" db="EMBL/GenBank/DDBJ databases">
        <authorList>
            <person name="Magalhaes I.L.F."/>
            <person name="Oliveira U."/>
            <person name="Santos F.R."/>
            <person name="Vidigal T.H.D.A."/>
            <person name="Brescovit A.D."/>
            <person name="Santos A.J."/>
        </authorList>
    </citation>
    <scope>NUCLEOTIDE SEQUENCE</scope>
    <source>
        <tissue evidence="2">Shoot tissue taken approximately 20 cm above the soil surface</tissue>
    </source>
</reference>
<sequence length="38" mass="3959">MKATILFLSLAMAYCSSNYQTTTAMVVLSSGVAATAIK</sequence>
<protein>
    <submittedName>
        <fullName evidence="2">Uncharacterized protein</fullName>
    </submittedName>
</protein>
<evidence type="ECO:0000256" key="1">
    <source>
        <dbReference type="SAM" id="SignalP"/>
    </source>
</evidence>
<name>A0A0A8ZRW8_ARUDO</name>
<reference evidence="2" key="2">
    <citation type="journal article" date="2015" name="Data Brief">
        <title>Shoot transcriptome of the giant reed, Arundo donax.</title>
        <authorList>
            <person name="Barrero R.A."/>
            <person name="Guerrero F.D."/>
            <person name="Moolhuijzen P."/>
            <person name="Goolsby J.A."/>
            <person name="Tidwell J."/>
            <person name="Bellgard S.E."/>
            <person name="Bellgard M.I."/>
        </authorList>
    </citation>
    <scope>NUCLEOTIDE SEQUENCE</scope>
    <source>
        <tissue evidence="2">Shoot tissue taken approximately 20 cm above the soil surface</tissue>
    </source>
</reference>